<evidence type="ECO:0000313" key="2">
    <source>
        <dbReference type="EMBL" id="MBB5617410.1"/>
    </source>
</evidence>
<reference evidence="2 3" key="1">
    <citation type="submission" date="2020-08" db="EMBL/GenBank/DDBJ databases">
        <title>Sequencing the genomes of 1000 actinobacteria strains.</title>
        <authorList>
            <person name="Klenk H.-P."/>
        </authorList>
    </citation>
    <scope>NUCLEOTIDE SEQUENCE [LARGE SCALE GENOMIC DNA]</scope>
    <source>
        <strain evidence="2 3">DSM 23889</strain>
    </source>
</reference>
<keyword evidence="3" id="KW-1185">Reference proteome</keyword>
<dbReference type="Proteomes" id="UP000552883">
    <property type="component" value="Unassembled WGS sequence"/>
</dbReference>
<dbReference type="PANTHER" id="PTHR43881:SF1">
    <property type="entry name" value="GAMMA-GLUTAMYLTRANSPEPTIDASE (AFU_ORTHOLOGUE AFUA_4G13580)"/>
    <property type="match status" value="1"/>
</dbReference>
<dbReference type="EC" id="3.4.19.13" evidence="2"/>
<evidence type="ECO:0000256" key="1">
    <source>
        <dbReference type="SAM" id="MobiDB-lite"/>
    </source>
</evidence>
<dbReference type="Pfam" id="PF01019">
    <property type="entry name" value="G_glu_transpept"/>
    <property type="match status" value="1"/>
</dbReference>
<dbReference type="GO" id="GO:0036374">
    <property type="term" value="F:glutathione hydrolase activity"/>
    <property type="evidence" value="ECO:0007669"/>
    <property type="project" value="UniProtKB-EC"/>
</dbReference>
<protein>
    <submittedName>
        <fullName evidence="2">Gamma-glutamyltranspeptidase/glutathione hydrolase</fullName>
        <ecNumber evidence="2">2.3.2.2</ecNumber>
        <ecNumber evidence="2">3.4.19.13</ecNumber>
    </submittedName>
</protein>
<dbReference type="InterPro" id="IPR043137">
    <property type="entry name" value="GGT_ssub_C"/>
</dbReference>
<keyword evidence="2" id="KW-0378">Hydrolase</keyword>
<dbReference type="AlphaFoldDB" id="A0A840X4V3"/>
<dbReference type="SUPFAM" id="SSF56235">
    <property type="entry name" value="N-terminal nucleophile aminohydrolases (Ntn hydrolases)"/>
    <property type="match status" value="1"/>
</dbReference>
<comment type="caution">
    <text evidence="2">The sequence shown here is derived from an EMBL/GenBank/DDBJ whole genome shotgun (WGS) entry which is preliminary data.</text>
</comment>
<keyword evidence="2" id="KW-0808">Transferase</keyword>
<dbReference type="InterPro" id="IPR043138">
    <property type="entry name" value="GGT_lsub"/>
</dbReference>
<dbReference type="GO" id="GO:0103068">
    <property type="term" value="F:leukotriene C4 gamma-glutamyl transferase activity"/>
    <property type="evidence" value="ECO:0007669"/>
    <property type="project" value="UniProtKB-EC"/>
</dbReference>
<dbReference type="PANTHER" id="PTHR43881">
    <property type="entry name" value="GAMMA-GLUTAMYLTRANSPEPTIDASE (AFU_ORTHOLOGUE AFUA_4G13580)"/>
    <property type="match status" value="1"/>
</dbReference>
<dbReference type="Gene3D" id="1.10.246.130">
    <property type="match status" value="1"/>
</dbReference>
<accession>A0A840X4V3</accession>
<name>A0A840X4V3_9MICO</name>
<dbReference type="RefSeq" id="WP_153982864.1">
    <property type="nucleotide sequence ID" value="NZ_BAAANZ010000016.1"/>
</dbReference>
<dbReference type="InterPro" id="IPR052896">
    <property type="entry name" value="GGT-like_enzyme"/>
</dbReference>
<organism evidence="2 3">
    <name type="scientific">Microcella frigidaquae</name>
    <dbReference type="NCBI Taxonomy" id="424758"/>
    <lineage>
        <taxon>Bacteria</taxon>
        <taxon>Bacillati</taxon>
        <taxon>Actinomycetota</taxon>
        <taxon>Actinomycetes</taxon>
        <taxon>Micrococcales</taxon>
        <taxon>Microbacteriaceae</taxon>
        <taxon>Microcella</taxon>
    </lineage>
</organism>
<dbReference type="PRINTS" id="PR01210">
    <property type="entry name" value="GGTRANSPTASE"/>
</dbReference>
<keyword evidence="2" id="KW-0012">Acyltransferase</keyword>
<feature type="region of interest" description="Disordered" evidence="1">
    <location>
        <begin position="378"/>
        <end position="418"/>
    </location>
</feature>
<proteinExistence type="predicted"/>
<sequence length="614" mass="64234">MSSTASADFTSPPADRTRPELRGTFGMAASTHWLATATAQSVLERGGTAVDAAVAAAFVLHVVEPHLNGPGGDLTAIVAPAGEHPFVLAGQGAAPAAATIEHYRGLGLDEIPGAGPLAAAVPGSVVAWLHLLATRGTWELRDVLAPAIGYARDGHPVHENVVRTIRAVAPLFKQHWPTSAAQWMPSGRIPEPGDMITNAPWAALLERLTAAGDPAGTREARVHAAITLWTQVVGEAVEEFVGTPVRHSIGGELPGVLTAADLVAYAPAEEEPASLTFRGVQVLKAGLWTQGPALLQSLAILDAVAAERGDVGLDPSTALGVHTITEALKLALADRDAWFADPAALVARRIDPASLLADLLDPAYAAERAALIGETASREVRPGRPGGREPWMPPVREAGTAAAPLPGSGEPTLDRAGRQRGDTCHLDVVDCHGTLISATPSGGWLQSSPTIPALGFSLGTRLQMMWLDAASPSALEPGIRPRSTLSPTILAREGRVVEALGTPGGDQQDQWQLLYLLRRIVGGYEPQQAIDAPMFHTDAMVASFEPRTVQTASLTVESRLGDAVIDELRARGHAVTVMGPWSLGRLSAVGIDPDRGWMFAAANSRGHQGYAAGR</sequence>
<gene>
    <name evidence="2" type="ORF">BJ959_000906</name>
</gene>
<dbReference type="EC" id="2.3.2.2" evidence="2"/>
<feature type="region of interest" description="Disordered" evidence="1">
    <location>
        <begin position="1"/>
        <end position="20"/>
    </location>
</feature>
<dbReference type="InterPro" id="IPR029055">
    <property type="entry name" value="Ntn_hydrolases_N"/>
</dbReference>
<dbReference type="Gene3D" id="3.60.20.40">
    <property type="match status" value="1"/>
</dbReference>
<dbReference type="EMBL" id="JACHBS010000001">
    <property type="protein sequence ID" value="MBB5617410.1"/>
    <property type="molecule type" value="Genomic_DNA"/>
</dbReference>
<dbReference type="OrthoDB" id="9781342at2"/>
<evidence type="ECO:0000313" key="3">
    <source>
        <dbReference type="Proteomes" id="UP000552883"/>
    </source>
</evidence>